<evidence type="ECO:0000256" key="6">
    <source>
        <dbReference type="ARBA" id="ARBA00025643"/>
    </source>
</evidence>
<accession>A0A0U1P7U4</accession>
<dbReference type="Gene3D" id="3.90.1210.10">
    <property type="entry name" value="Antifreeze-like/N-acetylneuraminic acid synthase C-terminal domain"/>
    <property type="match status" value="1"/>
</dbReference>
<dbReference type="InterPro" id="IPR017585">
    <property type="entry name" value="SAF_FlgA"/>
</dbReference>
<evidence type="ECO:0000256" key="2">
    <source>
        <dbReference type="ARBA" id="ARBA00010474"/>
    </source>
</evidence>
<name>A0A0U1P7U4_PHOLE</name>
<keyword evidence="4" id="KW-0732">Signal</keyword>
<dbReference type="Pfam" id="PF17656">
    <property type="entry name" value="ChapFlgA_N"/>
    <property type="match status" value="1"/>
</dbReference>
<reference evidence="10" key="1">
    <citation type="submission" date="2012-12" db="EMBL/GenBank/DDBJ databases">
        <title>Genome Sequence of Photobacterium leiognathi lrivu.4.1.</title>
        <authorList>
            <person name="Urbanczyk H."/>
            <person name="Ogura Y."/>
            <person name="Hayashi T."/>
            <person name="Dunlap P.V."/>
        </authorList>
    </citation>
    <scope>NUCLEOTIDE SEQUENCE [LARGE SCALE GENOMIC DNA]</scope>
    <source>
        <strain evidence="10">lrivu.4.1</strain>
    </source>
</reference>
<dbReference type="InterPro" id="IPR041231">
    <property type="entry name" value="FlgA_N"/>
</dbReference>
<comment type="subcellular location">
    <subcellularLocation>
        <location evidence="1 7">Periplasm</location>
    </subcellularLocation>
</comment>
<dbReference type="GO" id="GO:0042597">
    <property type="term" value="C:periplasmic space"/>
    <property type="evidence" value="ECO:0007669"/>
    <property type="project" value="UniProtKB-SubCell"/>
</dbReference>
<keyword evidence="9" id="KW-0282">Flagellum</keyword>
<gene>
    <name evidence="9" type="ORF">PLEI_2130</name>
</gene>
<evidence type="ECO:0000256" key="5">
    <source>
        <dbReference type="ARBA" id="ARBA00022764"/>
    </source>
</evidence>
<dbReference type="Pfam" id="PF13144">
    <property type="entry name" value="ChapFlgA"/>
    <property type="match status" value="1"/>
</dbReference>
<dbReference type="GO" id="GO:0044780">
    <property type="term" value="P:bacterial-type flagellum assembly"/>
    <property type="evidence" value="ECO:0007669"/>
    <property type="project" value="InterPro"/>
</dbReference>
<dbReference type="PANTHER" id="PTHR36307">
    <property type="entry name" value="FLAGELLA BASAL BODY P-RING FORMATION PROTEIN FLGA"/>
    <property type="match status" value="1"/>
</dbReference>
<dbReference type="RefSeq" id="WP_023933165.1">
    <property type="nucleotide sequence ID" value="NZ_DF196819.1"/>
</dbReference>
<dbReference type="InterPro" id="IPR013974">
    <property type="entry name" value="SAF"/>
</dbReference>
<dbReference type="SMART" id="SM00858">
    <property type="entry name" value="SAF"/>
    <property type="match status" value="1"/>
</dbReference>
<dbReference type="CDD" id="cd11614">
    <property type="entry name" value="SAF_CpaB_FlgA_like"/>
    <property type="match status" value="1"/>
</dbReference>
<evidence type="ECO:0000256" key="3">
    <source>
        <dbReference type="ARBA" id="ARBA00014754"/>
    </source>
</evidence>
<dbReference type="Gene3D" id="2.30.30.760">
    <property type="match status" value="1"/>
</dbReference>
<dbReference type="InterPro" id="IPR036732">
    <property type="entry name" value="AFP_Neu5c_C_sf"/>
</dbReference>
<keyword evidence="9" id="KW-0969">Cilium</keyword>
<organism evidence="9 10">
    <name type="scientific">Photobacterium leiognathi lrivu.4.1</name>
    <dbReference type="NCBI Taxonomy" id="1248232"/>
    <lineage>
        <taxon>Bacteria</taxon>
        <taxon>Pseudomonadati</taxon>
        <taxon>Pseudomonadota</taxon>
        <taxon>Gammaproteobacteria</taxon>
        <taxon>Vibrionales</taxon>
        <taxon>Vibrionaceae</taxon>
        <taxon>Photobacterium</taxon>
    </lineage>
</organism>
<evidence type="ECO:0000256" key="7">
    <source>
        <dbReference type="RuleBase" id="RU362063"/>
    </source>
</evidence>
<keyword evidence="7" id="KW-1005">Bacterial flagellum biogenesis</keyword>
<dbReference type="PANTHER" id="PTHR36307:SF1">
    <property type="entry name" value="FLAGELLA BASAL BODY P-RING FORMATION PROTEIN FLGA"/>
    <property type="match status" value="1"/>
</dbReference>
<comment type="function">
    <text evidence="6 7">Involved in the assembly process of the P-ring formation. It may associate with FlgF on the rod constituting a structure essential for the P-ring assembly or may act as a modulator protein for the P-ring assembly.</text>
</comment>
<sequence>MTSHRDQKLLPTIIGFLLFFFSTNIFASNDSVLDSVQNAAEELIKQQIPLPEKGELKIEAAKLDNRLRFSPCSSPLAASLPGKQTLSGNVTVLVQCPTENWQLYVPVNVQLTLPKVVAAVALGRGMVLTPDKLSVQMIESRFQRGSSFEDPREIIGSKVKRSVKAGEMVQARDICLVCRNDSVIIRAGTGGLNIVTKGKALSDGAIGDQIRVQNTKSRRMIDAIITAVGEVTVKY</sequence>
<evidence type="ECO:0000313" key="10">
    <source>
        <dbReference type="Proteomes" id="UP000030675"/>
    </source>
</evidence>
<keyword evidence="9" id="KW-0966">Cell projection</keyword>
<dbReference type="AlphaFoldDB" id="A0A0U1P7U4"/>
<comment type="similarity">
    <text evidence="2 7">Belongs to the FlgA family.</text>
</comment>
<dbReference type="Proteomes" id="UP000030675">
    <property type="component" value="Unassembled WGS sequence"/>
</dbReference>
<dbReference type="eggNOG" id="COG1261">
    <property type="taxonomic scope" value="Bacteria"/>
</dbReference>
<dbReference type="EMBL" id="DF196819">
    <property type="protein sequence ID" value="GAD30474.1"/>
    <property type="molecule type" value="Genomic_DNA"/>
</dbReference>
<feature type="domain" description="SAF" evidence="8">
    <location>
        <begin position="114"/>
        <end position="175"/>
    </location>
</feature>
<evidence type="ECO:0000313" key="9">
    <source>
        <dbReference type="EMBL" id="GAD30474.1"/>
    </source>
</evidence>
<protein>
    <recommendedName>
        <fullName evidence="3 7">Flagella basal body P-ring formation protein FlgA</fullName>
    </recommendedName>
</protein>
<dbReference type="SUPFAM" id="SSF51269">
    <property type="entry name" value="AFP III-like domain"/>
    <property type="match status" value="1"/>
</dbReference>
<keyword evidence="5 7" id="KW-0574">Periplasm</keyword>
<dbReference type="HOGENOM" id="CLU_070510_4_1_6"/>
<dbReference type="NCBIfam" id="TIGR03170">
    <property type="entry name" value="flgA_cterm"/>
    <property type="match status" value="1"/>
</dbReference>
<dbReference type="InterPro" id="IPR039246">
    <property type="entry name" value="Flagellar_FlgA"/>
</dbReference>
<proteinExistence type="inferred from homology"/>
<evidence type="ECO:0000259" key="8">
    <source>
        <dbReference type="SMART" id="SM00858"/>
    </source>
</evidence>
<evidence type="ECO:0000256" key="4">
    <source>
        <dbReference type="ARBA" id="ARBA00022729"/>
    </source>
</evidence>
<evidence type="ECO:0000256" key="1">
    <source>
        <dbReference type="ARBA" id="ARBA00004418"/>
    </source>
</evidence>